<feature type="signal peptide" evidence="4">
    <location>
        <begin position="1"/>
        <end position="18"/>
    </location>
</feature>
<evidence type="ECO:0000256" key="4">
    <source>
        <dbReference type="SAM" id="SignalP"/>
    </source>
</evidence>
<dbReference type="InterPro" id="IPR024731">
    <property type="entry name" value="NELL2-like_EGF"/>
</dbReference>
<keyword evidence="2 3" id="KW-1015">Disulfide bond</keyword>
<keyword evidence="4" id="KW-0732">Signal</keyword>
<dbReference type="GO" id="GO:0005509">
    <property type="term" value="F:calcium ion binding"/>
    <property type="evidence" value="ECO:0007669"/>
    <property type="project" value="InterPro"/>
</dbReference>
<dbReference type="Proteomes" id="UP000594262">
    <property type="component" value="Unplaced"/>
</dbReference>
<organism evidence="6 7">
    <name type="scientific">Clytia hemisphaerica</name>
    <dbReference type="NCBI Taxonomy" id="252671"/>
    <lineage>
        <taxon>Eukaryota</taxon>
        <taxon>Metazoa</taxon>
        <taxon>Cnidaria</taxon>
        <taxon>Hydrozoa</taxon>
        <taxon>Hydroidolina</taxon>
        <taxon>Leptothecata</taxon>
        <taxon>Obeliida</taxon>
        <taxon>Clytiidae</taxon>
        <taxon>Clytia</taxon>
    </lineage>
</organism>
<proteinExistence type="predicted"/>
<reference evidence="6" key="1">
    <citation type="submission" date="2021-01" db="UniProtKB">
        <authorList>
            <consortium name="EnsemblMetazoa"/>
        </authorList>
    </citation>
    <scope>IDENTIFICATION</scope>
</reference>
<dbReference type="SUPFAM" id="SSF82895">
    <property type="entry name" value="TSP-1 type 1 repeat"/>
    <property type="match status" value="1"/>
</dbReference>
<dbReference type="Gene3D" id="2.20.100.10">
    <property type="entry name" value="Thrombospondin type-1 (TSP1) repeat"/>
    <property type="match status" value="1"/>
</dbReference>
<accession>A0A7M5XIF1</accession>
<dbReference type="InterPro" id="IPR000884">
    <property type="entry name" value="TSP1_rpt"/>
</dbReference>
<protein>
    <recommendedName>
        <fullName evidence="5">EGF-like domain-containing protein</fullName>
    </recommendedName>
</protein>
<dbReference type="Pfam" id="PF12947">
    <property type="entry name" value="EGF_3"/>
    <property type="match status" value="1"/>
</dbReference>
<dbReference type="GeneID" id="136817488"/>
<evidence type="ECO:0000256" key="1">
    <source>
        <dbReference type="ARBA" id="ARBA00022536"/>
    </source>
</evidence>
<name>A0A7M5XIF1_9CNID</name>
<sequence length="763" mass="82979">MLITLVFVASLLVSQSLAGGPALFAANNAGILTFEVGTPAQAYGPWEYCPYDSVVEAFGVYYVQDQGATGVRLVCKDSKLRAASTFTKVSARSQNSDVCAGDGITGFRAMESSDTGILQMQAFCNGNETKIYEVPLPGGFLSSTTFSANQSCPVGHRICGLSTSVDAAKGLEGVKFSCCAIASDTAGETSETCDFTPAEEYCTWQTDSFNAQFGPSSFKKINFFENVTTYLRKDYGTKNGAQGTPGEFVYFFSDSQSTAFASSSNPVYDPIAAKYFNGSSYGNGATRDPKFTFSFWAGDSDHTQLCFQVYDVATNNVIQEQILFNNLANDQNYYNAYHEESPLDKSWHTVTFPIHAKDSFKFKFEVSLLKTTGFGINNFGLDAFNYVQKSAGDCVSPGCHDNATCTNTTDIVGFSCECLPGFNGTGANVTDGCVEIMPCDDQSLCAVNVSGVLTNNVCNHAGPGNYTCDCASAFWTLSADNSTCVDIDECALNSTFCGSNTTTNCTNMVGNYSCACLPDHTRVSPWDQLYDLNCAVNGGWTEWTAPGVQYECSATCGDAGVYNATRNCTNPTPDTDGAPCVGVAYNETYPCNRFTCPQSCPVWKNCTSCNGTQIFQEGGALNMTLTYFDGLSANDLSWAMEQLSRWNQSVIETICYTAYCNVTSLNSSIALIDVDVTKVQMLSDKTSEAQVAMRNILDCNPDTDGGHNEWLWEIFDKLCEYKAFLPSIHEDMNIKMGMLSAERDRCMGRSTLRSLIEVMYRKW</sequence>
<dbReference type="InterPro" id="IPR018097">
    <property type="entry name" value="EGF_Ca-bd_CS"/>
</dbReference>
<comment type="caution">
    <text evidence="3">Lacks conserved residue(s) required for the propagation of feature annotation.</text>
</comment>
<dbReference type="InterPro" id="IPR036383">
    <property type="entry name" value="TSP1_rpt_sf"/>
</dbReference>
<dbReference type="AlphaFoldDB" id="A0A7M5XIF1"/>
<dbReference type="SMART" id="SM00179">
    <property type="entry name" value="EGF_CA"/>
    <property type="match status" value="2"/>
</dbReference>
<dbReference type="PROSITE" id="PS01187">
    <property type="entry name" value="EGF_CA"/>
    <property type="match status" value="1"/>
</dbReference>
<evidence type="ECO:0000256" key="2">
    <source>
        <dbReference type="ARBA" id="ARBA00023157"/>
    </source>
</evidence>
<feature type="chain" id="PRO_5029631341" description="EGF-like domain-containing protein" evidence="4">
    <location>
        <begin position="19"/>
        <end position="763"/>
    </location>
</feature>
<feature type="domain" description="EGF-like" evidence="5">
    <location>
        <begin position="390"/>
        <end position="428"/>
    </location>
</feature>
<feature type="disulfide bond" evidence="3">
    <location>
        <begin position="399"/>
        <end position="416"/>
    </location>
</feature>
<dbReference type="InterPro" id="IPR036706">
    <property type="entry name" value="VOMI_sf"/>
</dbReference>
<dbReference type="Gene3D" id="2.10.25.10">
    <property type="entry name" value="Laminin"/>
    <property type="match status" value="3"/>
</dbReference>
<dbReference type="InterPro" id="IPR001881">
    <property type="entry name" value="EGF-like_Ca-bd_dom"/>
</dbReference>
<evidence type="ECO:0000313" key="6">
    <source>
        <dbReference type="EnsemblMetazoa" id="CLYHEMP024096.1"/>
    </source>
</evidence>
<dbReference type="InterPro" id="IPR000742">
    <property type="entry name" value="EGF"/>
</dbReference>
<evidence type="ECO:0000256" key="3">
    <source>
        <dbReference type="PROSITE-ProRule" id="PRU00076"/>
    </source>
</evidence>
<dbReference type="SMART" id="SM00181">
    <property type="entry name" value="EGF"/>
    <property type="match status" value="3"/>
</dbReference>
<dbReference type="PROSITE" id="PS50092">
    <property type="entry name" value="TSP1"/>
    <property type="match status" value="1"/>
</dbReference>
<dbReference type="RefSeq" id="XP_066929914.1">
    <property type="nucleotide sequence ID" value="XM_067073813.1"/>
</dbReference>
<dbReference type="CDD" id="cd00054">
    <property type="entry name" value="EGF_CA"/>
    <property type="match status" value="2"/>
</dbReference>
<evidence type="ECO:0000259" key="5">
    <source>
        <dbReference type="PROSITE" id="PS50026"/>
    </source>
</evidence>
<dbReference type="SUPFAM" id="SSF51092">
    <property type="entry name" value="Vitelline membrane outer protein-I (VMO-I)"/>
    <property type="match status" value="1"/>
</dbReference>
<evidence type="ECO:0000313" key="7">
    <source>
        <dbReference type="Proteomes" id="UP000594262"/>
    </source>
</evidence>
<dbReference type="EnsemblMetazoa" id="CLYHEMT024096.1">
    <property type="protein sequence ID" value="CLYHEMP024096.1"/>
    <property type="gene ID" value="CLYHEMG024096"/>
</dbReference>
<dbReference type="SUPFAM" id="SSF57196">
    <property type="entry name" value="EGF/Laminin"/>
    <property type="match status" value="1"/>
</dbReference>
<keyword evidence="7" id="KW-1185">Reference proteome</keyword>
<dbReference type="PROSITE" id="PS50026">
    <property type="entry name" value="EGF_3"/>
    <property type="match status" value="1"/>
</dbReference>
<dbReference type="OrthoDB" id="446173at2759"/>
<keyword evidence="1 3" id="KW-0245">EGF-like domain</keyword>